<dbReference type="CDD" id="cd12148">
    <property type="entry name" value="fungal_TF_MHR"/>
    <property type="match status" value="1"/>
</dbReference>
<feature type="region of interest" description="Disordered" evidence="5">
    <location>
        <begin position="55"/>
        <end position="89"/>
    </location>
</feature>
<evidence type="ECO:0000256" key="1">
    <source>
        <dbReference type="ARBA" id="ARBA00022723"/>
    </source>
</evidence>
<dbReference type="SMART" id="SM00066">
    <property type="entry name" value="GAL4"/>
    <property type="match status" value="1"/>
</dbReference>
<dbReference type="GO" id="GO:0000435">
    <property type="term" value="P:positive regulation of transcription from RNA polymerase II promoter by galactose"/>
    <property type="evidence" value="ECO:0007669"/>
    <property type="project" value="TreeGrafter"/>
</dbReference>
<evidence type="ECO:0000313" key="7">
    <source>
        <dbReference type="EMBL" id="KEQ87310.1"/>
    </source>
</evidence>
<accession>A0A074XP76</accession>
<dbReference type="GO" id="GO:0005634">
    <property type="term" value="C:nucleus"/>
    <property type="evidence" value="ECO:0007669"/>
    <property type="project" value="TreeGrafter"/>
</dbReference>
<dbReference type="InterPro" id="IPR051127">
    <property type="entry name" value="Fungal_SecMet_Regulators"/>
</dbReference>
<dbReference type="EMBL" id="KL584977">
    <property type="protein sequence ID" value="KEQ87310.1"/>
    <property type="molecule type" value="Genomic_DNA"/>
</dbReference>
<dbReference type="HOGENOM" id="CLU_008137_0_0_1"/>
<dbReference type="SMART" id="SM00906">
    <property type="entry name" value="Fungal_trans"/>
    <property type="match status" value="1"/>
</dbReference>
<dbReference type="GO" id="GO:0008270">
    <property type="term" value="F:zinc ion binding"/>
    <property type="evidence" value="ECO:0007669"/>
    <property type="project" value="InterPro"/>
</dbReference>
<evidence type="ECO:0000313" key="8">
    <source>
        <dbReference type="Proteomes" id="UP000030706"/>
    </source>
</evidence>
<keyword evidence="2" id="KW-0805">Transcription regulation</keyword>
<proteinExistence type="predicted"/>
<dbReference type="PROSITE" id="PS50048">
    <property type="entry name" value="ZN2_CY6_FUNGAL_2"/>
    <property type="match status" value="1"/>
</dbReference>
<dbReference type="GeneID" id="40741391"/>
<dbReference type="GO" id="GO:0000981">
    <property type="term" value="F:DNA-binding transcription factor activity, RNA polymerase II-specific"/>
    <property type="evidence" value="ECO:0007669"/>
    <property type="project" value="InterPro"/>
</dbReference>
<feature type="compositionally biased region" description="Low complexity" evidence="5">
    <location>
        <begin position="168"/>
        <end position="179"/>
    </location>
</feature>
<dbReference type="PANTHER" id="PTHR47424:SF15">
    <property type="entry name" value="ZN(II)2CYS6 TRANSCRIPTION FACTOR (EUROFUNG)"/>
    <property type="match status" value="1"/>
</dbReference>
<feature type="region of interest" description="Disordered" evidence="5">
    <location>
        <begin position="165"/>
        <end position="186"/>
    </location>
</feature>
<dbReference type="InterPro" id="IPR001138">
    <property type="entry name" value="Zn2Cys6_DnaBD"/>
</dbReference>
<keyword evidence="3" id="KW-0804">Transcription</keyword>
<dbReference type="STRING" id="1043002.A0A074XP76"/>
<dbReference type="Pfam" id="PF04082">
    <property type="entry name" value="Fungal_trans"/>
    <property type="match status" value="1"/>
</dbReference>
<protein>
    <recommendedName>
        <fullName evidence="6">Zn(2)-C6 fungal-type domain-containing protein</fullName>
    </recommendedName>
</protein>
<dbReference type="SUPFAM" id="SSF57701">
    <property type="entry name" value="Zn2/Cys6 DNA-binding domain"/>
    <property type="match status" value="1"/>
</dbReference>
<keyword evidence="8" id="KW-1185">Reference proteome</keyword>
<evidence type="ECO:0000256" key="5">
    <source>
        <dbReference type="SAM" id="MobiDB-lite"/>
    </source>
</evidence>
<dbReference type="PANTHER" id="PTHR47424">
    <property type="entry name" value="REGULATORY PROTEIN GAL4"/>
    <property type="match status" value="1"/>
</dbReference>
<reference evidence="7 8" key="1">
    <citation type="journal article" date="2014" name="BMC Genomics">
        <title>Genome sequencing of four Aureobasidium pullulans varieties: biotechnological potential, stress tolerance, and description of new species.</title>
        <authorList>
            <person name="Gostin Ar C."/>
            <person name="Ohm R.A."/>
            <person name="Kogej T."/>
            <person name="Sonjak S."/>
            <person name="Turk M."/>
            <person name="Zajc J."/>
            <person name="Zalar P."/>
            <person name="Grube M."/>
            <person name="Sun H."/>
            <person name="Han J."/>
            <person name="Sharma A."/>
            <person name="Chiniquy J."/>
            <person name="Ngan C.Y."/>
            <person name="Lipzen A."/>
            <person name="Barry K."/>
            <person name="Grigoriev I.V."/>
            <person name="Gunde-Cimerman N."/>
        </authorList>
    </citation>
    <scope>NUCLEOTIDE SEQUENCE [LARGE SCALE GENOMIC DNA]</scope>
    <source>
        <strain evidence="7 8">EXF-150</strain>
    </source>
</reference>
<evidence type="ECO:0000256" key="3">
    <source>
        <dbReference type="ARBA" id="ARBA00023163"/>
    </source>
</evidence>
<dbReference type="GO" id="GO:0000978">
    <property type="term" value="F:RNA polymerase II cis-regulatory region sequence-specific DNA binding"/>
    <property type="evidence" value="ECO:0007669"/>
    <property type="project" value="TreeGrafter"/>
</dbReference>
<dbReference type="InterPro" id="IPR036864">
    <property type="entry name" value="Zn2-C6_fun-type_DNA-bd_sf"/>
</dbReference>
<evidence type="ECO:0000256" key="2">
    <source>
        <dbReference type="ARBA" id="ARBA00023015"/>
    </source>
</evidence>
<dbReference type="Proteomes" id="UP000030706">
    <property type="component" value="Unassembled WGS sequence"/>
</dbReference>
<dbReference type="InterPro" id="IPR007219">
    <property type="entry name" value="XnlR_reg_dom"/>
</dbReference>
<dbReference type="GO" id="GO:0006351">
    <property type="term" value="P:DNA-templated transcription"/>
    <property type="evidence" value="ECO:0007669"/>
    <property type="project" value="InterPro"/>
</dbReference>
<organism evidence="7 8">
    <name type="scientific">Aureobasidium pullulans EXF-150</name>
    <dbReference type="NCBI Taxonomy" id="1043002"/>
    <lineage>
        <taxon>Eukaryota</taxon>
        <taxon>Fungi</taxon>
        <taxon>Dikarya</taxon>
        <taxon>Ascomycota</taxon>
        <taxon>Pezizomycotina</taxon>
        <taxon>Dothideomycetes</taxon>
        <taxon>Dothideomycetidae</taxon>
        <taxon>Dothideales</taxon>
        <taxon>Saccotheciaceae</taxon>
        <taxon>Aureobasidium</taxon>
    </lineage>
</organism>
<dbReference type="RefSeq" id="XP_029763497.1">
    <property type="nucleotide sequence ID" value="XM_029899085.1"/>
</dbReference>
<name>A0A074XP76_AURPU</name>
<evidence type="ECO:0000259" key="6">
    <source>
        <dbReference type="PROSITE" id="PS50048"/>
    </source>
</evidence>
<evidence type="ECO:0000256" key="4">
    <source>
        <dbReference type="ARBA" id="ARBA00023242"/>
    </source>
</evidence>
<dbReference type="CDD" id="cd00067">
    <property type="entry name" value="GAL4"/>
    <property type="match status" value="1"/>
</dbReference>
<sequence>MEDSPSVVRPLGRRNLPRASHACQRCRTKKGRCNQQQPCSTCIRAGSACVYGERRKRTKTTDSRVTSEGLEHDTEMQASYQTEDRPVSTRDTAANMDDIVSESDTSPVANVESVRSDETMTPSNRDVIGDVNQRTQGTEFYGTSSNYVLLNQLFSHARLHSHARHDSTSASSAAVASISDQNQNTPNNRISLVNLLANEDDLLPPSREKSPSYNLPSPAWPSISNVLSGVADTSPAVQQQVAEKRLEKVLIRSFMHNLHYLHPMIDSNIFYARYNELVTESSNPPERSPHLRHFFALYNIVVAVGALVASADLSEEYAREIAVVLQSKKDLQELAKAPLQRLSRLYFRKSRSLLGDVFEACSLESAQALLLMSLYCQNSLKPHACYMYCGMAVRTALAIGLPSESMSGTVEGCKVARRTWWCIYSHEIDMCCSAGRFDSLGKPRKYPIPLPRIKTLDADSNSNTAELEESSISMITVMVDFAVVLRRISKEIYHSSKDTTISQKSSIALTIDNLLDEWKLKLPSWHNFDAVNFREAEWAAKQKLVLHLRYLNARVILHRPFLSDPVAFALPERQKHVDVCLSAARKTIQVLYDSYANRHYFRTWWYNSTYTLYAGMIVLYVIMLGNSTIPNDVLLEDVKKSRDILRSMEEASVARRSADLLSEVLDVAMAYTQQKQNNASASDVPSVRRAEDAPENPVYQPISSLTVDFAQPDFIQDPEAFMASLIDPNILQEFTTDSNDWAGLEFPSFPLYDAGHGLHDSGDNFFSRAGT</sequence>
<dbReference type="OrthoDB" id="2571985at2759"/>
<feature type="region of interest" description="Disordered" evidence="5">
    <location>
        <begin position="103"/>
        <end position="129"/>
    </location>
</feature>
<gene>
    <name evidence="7" type="ORF">M438DRAFT_166561</name>
</gene>
<dbReference type="Pfam" id="PF00172">
    <property type="entry name" value="Zn_clus"/>
    <property type="match status" value="1"/>
</dbReference>
<dbReference type="PROSITE" id="PS00463">
    <property type="entry name" value="ZN2_CY6_FUNGAL_1"/>
    <property type="match status" value="1"/>
</dbReference>
<keyword evidence="1" id="KW-0479">Metal-binding</keyword>
<dbReference type="Gene3D" id="4.10.240.10">
    <property type="entry name" value="Zn(2)-C6 fungal-type DNA-binding domain"/>
    <property type="match status" value="1"/>
</dbReference>
<feature type="domain" description="Zn(2)-C6 fungal-type" evidence="6">
    <location>
        <begin position="22"/>
        <end position="51"/>
    </location>
</feature>
<keyword evidence="4" id="KW-0539">Nucleus</keyword>
<dbReference type="AlphaFoldDB" id="A0A074XP76"/>